<comment type="caution">
    <text evidence="2">The sequence shown here is derived from an EMBL/GenBank/DDBJ whole genome shotgun (WGS) entry which is preliminary data.</text>
</comment>
<organism evidence="2 3">
    <name type="scientific">Candidatus Fonsibacter lacus</name>
    <dbReference type="NCBI Taxonomy" id="2576439"/>
    <lineage>
        <taxon>Bacteria</taxon>
        <taxon>Pseudomonadati</taxon>
        <taxon>Pseudomonadota</taxon>
        <taxon>Alphaproteobacteria</taxon>
        <taxon>Candidatus Pelagibacterales</taxon>
        <taxon>Candidatus Pelagibacterales incertae sedis</taxon>
        <taxon>Candidatus Fonsibacter</taxon>
    </lineage>
</organism>
<dbReference type="EMBL" id="RFXN01000143">
    <property type="protein sequence ID" value="NBR94441.1"/>
    <property type="molecule type" value="Genomic_DNA"/>
</dbReference>
<keyword evidence="1" id="KW-0812">Transmembrane</keyword>
<evidence type="ECO:0000313" key="2">
    <source>
        <dbReference type="EMBL" id="NBR94441.1"/>
    </source>
</evidence>
<proteinExistence type="predicted"/>
<reference evidence="2" key="1">
    <citation type="submission" date="2018-10" db="EMBL/GenBank/DDBJ databases">
        <title>Iterative Subtractive Binning of Freshwater Chronoseries Metagenomes Recovers Nearly Complete Genomes from over Four Hundred Novel Species.</title>
        <authorList>
            <person name="Rodriguez-R L.M."/>
            <person name="Tsementzi D."/>
            <person name="Luo C."/>
            <person name="Konstantinidis K.T."/>
        </authorList>
    </citation>
    <scope>NUCLEOTIDE SEQUENCE</scope>
    <source>
        <strain evidence="2">WB5_2A_028</strain>
    </source>
</reference>
<gene>
    <name evidence="2" type="ORF">EBT44_06435</name>
</gene>
<feature type="transmembrane region" description="Helical" evidence="1">
    <location>
        <begin position="53"/>
        <end position="76"/>
    </location>
</feature>
<accession>A0A965GDC8</accession>
<dbReference type="AlphaFoldDB" id="A0A965GDC8"/>
<name>A0A965GDC8_9PROT</name>
<keyword evidence="1" id="KW-1133">Transmembrane helix</keyword>
<evidence type="ECO:0000313" key="3">
    <source>
        <dbReference type="Proteomes" id="UP000740727"/>
    </source>
</evidence>
<evidence type="ECO:0000256" key="1">
    <source>
        <dbReference type="SAM" id="Phobius"/>
    </source>
</evidence>
<sequence length="90" mass="9834">MLLVLFWVGLGFSVVSGRWIIPWGIAMTLLPFYAFMAGVPNPWVFPGRYAHQALPFAALAVAWAVCGLPIIGISWFNKRNVRIARSGSGG</sequence>
<dbReference type="Proteomes" id="UP000740727">
    <property type="component" value="Unassembled WGS sequence"/>
</dbReference>
<keyword evidence="1" id="KW-0472">Membrane</keyword>
<protein>
    <submittedName>
        <fullName evidence="2">Uncharacterized protein</fullName>
    </submittedName>
</protein>